<organism evidence="1">
    <name type="scientific">Anguilla anguilla</name>
    <name type="common">European freshwater eel</name>
    <name type="synonym">Muraena anguilla</name>
    <dbReference type="NCBI Taxonomy" id="7936"/>
    <lineage>
        <taxon>Eukaryota</taxon>
        <taxon>Metazoa</taxon>
        <taxon>Chordata</taxon>
        <taxon>Craniata</taxon>
        <taxon>Vertebrata</taxon>
        <taxon>Euteleostomi</taxon>
        <taxon>Actinopterygii</taxon>
        <taxon>Neopterygii</taxon>
        <taxon>Teleostei</taxon>
        <taxon>Anguilliformes</taxon>
        <taxon>Anguillidae</taxon>
        <taxon>Anguilla</taxon>
    </lineage>
</organism>
<evidence type="ECO:0000313" key="1">
    <source>
        <dbReference type="EMBL" id="JAH96677.1"/>
    </source>
</evidence>
<sequence length="84" mass="9741">MCFLKHKNMDTHQYRCLGPKVCLVKGLKCTKTLYIYMYNATAKTLITLSTWQLHIDVLSQHVFMFDFITANVRSTPSGFTAKIY</sequence>
<dbReference type="AlphaFoldDB" id="A0A0E9X1R2"/>
<accession>A0A0E9X1R2</accession>
<reference evidence="1" key="2">
    <citation type="journal article" date="2015" name="Fish Shellfish Immunol.">
        <title>Early steps in the European eel (Anguilla anguilla)-Vibrio vulnificus interaction in the gills: Role of the RtxA13 toxin.</title>
        <authorList>
            <person name="Callol A."/>
            <person name="Pajuelo D."/>
            <person name="Ebbesson L."/>
            <person name="Teles M."/>
            <person name="MacKenzie S."/>
            <person name="Amaro C."/>
        </authorList>
    </citation>
    <scope>NUCLEOTIDE SEQUENCE</scope>
</reference>
<reference evidence="1" key="1">
    <citation type="submission" date="2014-11" db="EMBL/GenBank/DDBJ databases">
        <authorList>
            <person name="Amaro Gonzalez C."/>
        </authorList>
    </citation>
    <scope>NUCLEOTIDE SEQUENCE</scope>
</reference>
<name>A0A0E9X1R2_ANGAN</name>
<dbReference type="EMBL" id="GBXM01011900">
    <property type="protein sequence ID" value="JAH96677.1"/>
    <property type="molecule type" value="Transcribed_RNA"/>
</dbReference>
<proteinExistence type="predicted"/>
<protein>
    <submittedName>
        <fullName evidence="1">Uncharacterized protein</fullName>
    </submittedName>
</protein>